<feature type="compositionally biased region" description="Low complexity" evidence="1">
    <location>
        <begin position="292"/>
        <end position="306"/>
    </location>
</feature>
<feature type="compositionally biased region" description="Basic residues" evidence="1">
    <location>
        <begin position="447"/>
        <end position="459"/>
    </location>
</feature>
<protein>
    <submittedName>
        <fullName evidence="2">Uncharacterized protein</fullName>
    </submittedName>
</protein>
<organism evidence="2 3">
    <name type="scientific">Kwoniella shandongensis</name>
    <dbReference type="NCBI Taxonomy" id="1734106"/>
    <lineage>
        <taxon>Eukaryota</taxon>
        <taxon>Fungi</taxon>
        <taxon>Dikarya</taxon>
        <taxon>Basidiomycota</taxon>
        <taxon>Agaricomycotina</taxon>
        <taxon>Tremellomycetes</taxon>
        <taxon>Tremellales</taxon>
        <taxon>Cryptococcaceae</taxon>
        <taxon>Kwoniella</taxon>
    </lineage>
</organism>
<reference evidence="2" key="1">
    <citation type="submission" date="2017-08" db="EMBL/GenBank/DDBJ databases">
        <authorList>
            <person name="Cuomo C."/>
            <person name="Billmyre B."/>
            <person name="Heitman J."/>
        </authorList>
    </citation>
    <scope>NUCLEOTIDE SEQUENCE</scope>
    <source>
        <strain evidence="2">CBS 12478</strain>
    </source>
</reference>
<dbReference type="EMBL" id="CP144057">
    <property type="protein sequence ID" value="WWD19770.1"/>
    <property type="molecule type" value="Genomic_DNA"/>
</dbReference>
<evidence type="ECO:0000256" key="1">
    <source>
        <dbReference type="SAM" id="MobiDB-lite"/>
    </source>
</evidence>
<feature type="compositionally biased region" description="Low complexity" evidence="1">
    <location>
        <begin position="361"/>
        <end position="375"/>
    </location>
</feature>
<dbReference type="GeneID" id="43588158"/>
<feature type="compositionally biased region" description="Basic and acidic residues" evidence="1">
    <location>
        <begin position="480"/>
        <end position="489"/>
    </location>
</feature>
<reference evidence="2" key="2">
    <citation type="submission" date="2024-01" db="EMBL/GenBank/DDBJ databases">
        <title>Comparative genomics of Cryptococcus and Kwoniella reveals pathogenesis evolution and contrasting modes of karyotype evolution via chromosome fusion or intercentromeric recombination.</title>
        <authorList>
            <person name="Coelho M.A."/>
            <person name="David-Palma M."/>
            <person name="Shea T."/>
            <person name="Bowers K."/>
            <person name="McGinley-Smith S."/>
            <person name="Mohammad A.W."/>
            <person name="Gnirke A."/>
            <person name="Yurkov A.M."/>
            <person name="Nowrousian M."/>
            <person name="Sun S."/>
            <person name="Cuomo C.A."/>
            <person name="Heitman J."/>
        </authorList>
    </citation>
    <scope>NUCLEOTIDE SEQUENCE</scope>
    <source>
        <strain evidence="2">CBS 12478</strain>
    </source>
</reference>
<gene>
    <name evidence="2" type="ORF">CI109_104234</name>
</gene>
<dbReference type="AlphaFoldDB" id="A0AAJ8LM64"/>
<accession>A0AAJ8LM64</accession>
<feature type="compositionally biased region" description="Polar residues" evidence="1">
    <location>
        <begin position="337"/>
        <end position="346"/>
    </location>
</feature>
<name>A0AAJ8LM64_9TREE</name>
<dbReference type="Proteomes" id="UP000322225">
    <property type="component" value="Chromosome 7"/>
</dbReference>
<feature type="region of interest" description="Disordered" evidence="1">
    <location>
        <begin position="177"/>
        <end position="199"/>
    </location>
</feature>
<feature type="compositionally biased region" description="Low complexity" evidence="1">
    <location>
        <begin position="268"/>
        <end position="278"/>
    </location>
</feature>
<proteinExistence type="predicted"/>
<dbReference type="RefSeq" id="XP_065823529.1">
    <property type="nucleotide sequence ID" value="XM_065967457.1"/>
</dbReference>
<feature type="region of interest" description="Disordered" evidence="1">
    <location>
        <begin position="1"/>
        <end position="37"/>
    </location>
</feature>
<sequence>MTPSRRKITMHLSLPPRLTLARTDSGDSAPVTPGPHTPLPYEFGYYHPGIENKLPTDLMQLDESSIFNTVGSKRGRDEEEEEEKVEPEWTEEELDVIQSTLIHPFRPISTHYPPGELPPPNVIDELTNQIINYAFRGNQSERQSSPTSDCSNDGWTHSWDATRKKLFDTALAESKFGHDAEERKMTREERQHRPGLRRMDSMDFLDQAEPAEQQSNDIGRALKTQQSKNLSFSACHGQPQVSRNLNHTVLTSSVGSGLDSEPLCTPGPSTSITLTPASPTAPAPPLRRKPSFRSSSSKPLRPSSLLQRGRSFTADDLRAEAEAEEANASAAEPSPTSPRLVTSPLTMTPLKPQLLPPTAHATARLTRSQSSSSTLNPPPHAVQKMFLSSPKPSTTDRASLAMPLSPPKPIESPLALPLPIGGLQNSSKSTNLSSWSDSEDEGPSKTRAIKKMKQGKPKSLRAPALMTSDQLINSGGLRSPFEEKDELSF</sequence>
<feature type="region of interest" description="Disordered" evidence="1">
    <location>
        <begin position="252"/>
        <end position="489"/>
    </location>
</feature>
<dbReference type="KEGG" id="ksn:43588158"/>
<evidence type="ECO:0000313" key="3">
    <source>
        <dbReference type="Proteomes" id="UP000322225"/>
    </source>
</evidence>
<keyword evidence="3" id="KW-1185">Reference proteome</keyword>
<evidence type="ECO:0000313" key="2">
    <source>
        <dbReference type="EMBL" id="WWD19770.1"/>
    </source>
</evidence>
<feature type="compositionally biased region" description="Low complexity" evidence="1">
    <location>
        <begin position="426"/>
        <end position="436"/>
    </location>
</feature>